<dbReference type="Ensembl" id="ENSBMST00010002702.1">
    <property type="protein sequence ID" value="ENSBMSP00010002444.1"/>
    <property type="gene ID" value="ENSBMSG00010001861.1"/>
</dbReference>
<name>A0A8C0C903_BALMU</name>
<dbReference type="AlphaFoldDB" id="A0A8C0C903"/>
<evidence type="ECO:0000313" key="1">
    <source>
        <dbReference type="Ensembl" id="ENSBMSP00010002444.1"/>
    </source>
</evidence>
<reference evidence="1" key="1">
    <citation type="submission" date="2023-09" db="UniProtKB">
        <authorList>
            <consortium name="Ensembl"/>
        </authorList>
    </citation>
    <scope>IDENTIFICATION</scope>
</reference>
<accession>A0A8C0C903</accession>
<protein>
    <submittedName>
        <fullName evidence="1">Uncharacterized protein</fullName>
    </submittedName>
</protein>
<sequence>MLLPGTCFNGSRTSIAILLPQPLLRGPLCTHQNRLSWFCDILDWLYSQVWLSVTRVQ</sequence>
<proteinExistence type="predicted"/>
<organism evidence="1">
    <name type="scientific">Balaenoptera musculus</name>
    <name type="common">Blue whale</name>
    <dbReference type="NCBI Taxonomy" id="9771"/>
    <lineage>
        <taxon>Eukaryota</taxon>
        <taxon>Metazoa</taxon>
        <taxon>Chordata</taxon>
        <taxon>Craniata</taxon>
        <taxon>Vertebrata</taxon>
        <taxon>Euteleostomi</taxon>
        <taxon>Mammalia</taxon>
        <taxon>Eutheria</taxon>
        <taxon>Laurasiatheria</taxon>
        <taxon>Artiodactyla</taxon>
        <taxon>Whippomorpha</taxon>
        <taxon>Cetacea</taxon>
        <taxon>Mysticeti</taxon>
        <taxon>Balaenopteridae</taxon>
        <taxon>Balaenoptera</taxon>
    </lineage>
</organism>